<evidence type="ECO:0000256" key="7">
    <source>
        <dbReference type="SAM" id="Phobius"/>
    </source>
</evidence>
<sequence>MAVVTTFIVLITLYVYALAVVSPWGETDRDSDEGSHEPFFVLLVPALNEERVIGRTIASLLELRGRFLAIVVDDGSDDGTVATVAPFLADPRLRLLEQPPEQARRGKGHALNAAYAAIQRLGITGTAPPRTSTGWSSASRARRGFLSAYRYDPENVITVVFDADTRVEPDFLQAVAPYFRDATVAGVQSAVRMYNADRNLLTLWQHLEFAIWGKFFCRAKDRFGSATLGGNGQCVRFSALSDLGSEPWHAFSLTEDLDLSLRLLKKGWRIRFCSSVAVFQEAVPRLRALVRQRSRWLQGHVVCWQHLPALLRSRLPFLARGELLLFLLLPAVFMPVGLISIINWLVVLLFKDWDGLNAVSLLIWYILGFGIAPLVVAAWRPLDHPSLWRSVLHAHLFVFYSFVWFMAGMVVYSHVLLGRRAWVKTARVAEDAQEEARPSLGGL</sequence>
<keyword evidence="2" id="KW-0328">Glycosyltransferase</keyword>
<dbReference type="PANTHER" id="PTHR43867">
    <property type="entry name" value="CELLULOSE SYNTHASE CATALYTIC SUBUNIT A [UDP-FORMING]"/>
    <property type="match status" value="1"/>
</dbReference>
<keyword evidence="5 7" id="KW-1133">Transmembrane helix</keyword>
<accession>A0A6J4PY79</accession>
<evidence type="ECO:0000256" key="1">
    <source>
        <dbReference type="ARBA" id="ARBA00004141"/>
    </source>
</evidence>
<feature type="transmembrane region" description="Helical" evidence="7">
    <location>
        <begin position="394"/>
        <end position="417"/>
    </location>
</feature>
<dbReference type="InterPro" id="IPR029044">
    <property type="entry name" value="Nucleotide-diphossugar_trans"/>
</dbReference>
<organism evidence="8">
    <name type="scientific">uncultured Rubrobacteraceae bacterium</name>
    <dbReference type="NCBI Taxonomy" id="349277"/>
    <lineage>
        <taxon>Bacteria</taxon>
        <taxon>Bacillati</taxon>
        <taxon>Actinomycetota</taxon>
        <taxon>Rubrobacteria</taxon>
        <taxon>Rubrobacterales</taxon>
        <taxon>Rubrobacteraceae</taxon>
        <taxon>environmental samples</taxon>
    </lineage>
</organism>
<feature type="transmembrane region" description="Helical" evidence="7">
    <location>
        <begin position="362"/>
        <end position="382"/>
    </location>
</feature>
<dbReference type="PANTHER" id="PTHR43867:SF2">
    <property type="entry name" value="CELLULOSE SYNTHASE CATALYTIC SUBUNIT A [UDP-FORMING]"/>
    <property type="match status" value="1"/>
</dbReference>
<proteinExistence type="predicted"/>
<keyword evidence="4 7" id="KW-0812">Transmembrane</keyword>
<keyword evidence="6 7" id="KW-0472">Membrane</keyword>
<dbReference type="SUPFAM" id="SSF53448">
    <property type="entry name" value="Nucleotide-diphospho-sugar transferases"/>
    <property type="match status" value="1"/>
</dbReference>
<evidence type="ECO:0000313" key="8">
    <source>
        <dbReference type="EMBL" id="CAA9425019.1"/>
    </source>
</evidence>
<dbReference type="InterPro" id="IPR050321">
    <property type="entry name" value="Glycosyltr_2/OpgH_subfam"/>
</dbReference>
<keyword evidence="3 8" id="KW-0808">Transferase</keyword>
<gene>
    <name evidence="8" type="ORF">AVDCRST_MAG55-2251</name>
</gene>
<comment type="subcellular location">
    <subcellularLocation>
        <location evidence="1">Membrane</location>
        <topology evidence="1">Multi-pass membrane protein</topology>
    </subcellularLocation>
</comment>
<feature type="transmembrane region" description="Helical" evidence="7">
    <location>
        <begin position="323"/>
        <end position="350"/>
    </location>
</feature>
<evidence type="ECO:0000256" key="3">
    <source>
        <dbReference type="ARBA" id="ARBA00022679"/>
    </source>
</evidence>
<dbReference type="AlphaFoldDB" id="A0A6J4PY79"/>
<evidence type="ECO:0000256" key="4">
    <source>
        <dbReference type="ARBA" id="ARBA00022692"/>
    </source>
</evidence>
<evidence type="ECO:0000256" key="6">
    <source>
        <dbReference type="ARBA" id="ARBA00023136"/>
    </source>
</evidence>
<dbReference type="Gene3D" id="3.90.550.10">
    <property type="entry name" value="Spore Coat Polysaccharide Biosynthesis Protein SpsA, Chain A"/>
    <property type="match status" value="1"/>
</dbReference>
<dbReference type="GO" id="GO:0005886">
    <property type="term" value="C:plasma membrane"/>
    <property type="evidence" value="ECO:0007669"/>
    <property type="project" value="TreeGrafter"/>
</dbReference>
<dbReference type="Pfam" id="PF13641">
    <property type="entry name" value="Glyco_tranf_2_3"/>
    <property type="match status" value="1"/>
</dbReference>
<name>A0A6J4PY79_9ACTN</name>
<evidence type="ECO:0000256" key="5">
    <source>
        <dbReference type="ARBA" id="ARBA00022989"/>
    </source>
</evidence>
<dbReference type="GO" id="GO:0016758">
    <property type="term" value="F:hexosyltransferase activity"/>
    <property type="evidence" value="ECO:0007669"/>
    <property type="project" value="TreeGrafter"/>
</dbReference>
<protein>
    <submittedName>
        <fullName evidence="8">Glycosyltransferase</fullName>
    </submittedName>
</protein>
<reference evidence="8" key="1">
    <citation type="submission" date="2020-02" db="EMBL/GenBank/DDBJ databases">
        <authorList>
            <person name="Meier V. D."/>
        </authorList>
    </citation>
    <scope>NUCLEOTIDE SEQUENCE</scope>
    <source>
        <strain evidence="8">AVDCRST_MAG55</strain>
    </source>
</reference>
<evidence type="ECO:0000256" key="2">
    <source>
        <dbReference type="ARBA" id="ARBA00022676"/>
    </source>
</evidence>
<dbReference type="EMBL" id="CADCUZ010000106">
    <property type="protein sequence ID" value="CAA9425019.1"/>
    <property type="molecule type" value="Genomic_DNA"/>
</dbReference>